<protein>
    <recommendedName>
        <fullName evidence="1">Tc1-like transposase DDE domain-containing protein</fullName>
    </recommendedName>
</protein>
<dbReference type="InterPro" id="IPR009057">
    <property type="entry name" value="Homeodomain-like_sf"/>
</dbReference>
<dbReference type="NCBIfam" id="NF033545">
    <property type="entry name" value="transpos_IS630"/>
    <property type="match status" value="1"/>
</dbReference>
<accession>A0ABP8GYA6</accession>
<evidence type="ECO:0000259" key="1">
    <source>
        <dbReference type="Pfam" id="PF13358"/>
    </source>
</evidence>
<dbReference type="Pfam" id="PF13358">
    <property type="entry name" value="DDE_3"/>
    <property type="match status" value="1"/>
</dbReference>
<feature type="domain" description="Tc1-like transposase DDE" evidence="1">
    <location>
        <begin position="236"/>
        <end position="382"/>
    </location>
</feature>
<keyword evidence="3" id="KW-1185">Reference proteome</keyword>
<dbReference type="InterPro" id="IPR038717">
    <property type="entry name" value="Tc1-like_DDE_dom"/>
</dbReference>
<dbReference type="SUPFAM" id="SSF46689">
    <property type="entry name" value="Homeodomain-like"/>
    <property type="match status" value="1"/>
</dbReference>
<proteinExistence type="predicted"/>
<dbReference type="InterPro" id="IPR047655">
    <property type="entry name" value="Transpos_IS630-like"/>
</dbReference>
<organism evidence="2 3">
    <name type="scientific">Mucilaginibacter gynuensis</name>
    <dbReference type="NCBI Taxonomy" id="1302236"/>
    <lineage>
        <taxon>Bacteria</taxon>
        <taxon>Pseudomonadati</taxon>
        <taxon>Bacteroidota</taxon>
        <taxon>Sphingobacteriia</taxon>
        <taxon>Sphingobacteriales</taxon>
        <taxon>Sphingobacteriaceae</taxon>
        <taxon>Mucilaginibacter</taxon>
    </lineage>
</organism>
<dbReference type="InterPro" id="IPR036397">
    <property type="entry name" value="RNaseH_sf"/>
</dbReference>
<evidence type="ECO:0000313" key="2">
    <source>
        <dbReference type="EMBL" id="GAA4331700.1"/>
    </source>
</evidence>
<dbReference type="Proteomes" id="UP001500582">
    <property type="component" value="Unassembled WGS sequence"/>
</dbReference>
<name>A0ABP8GYA6_9SPHI</name>
<reference evidence="3" key="1">
    <citation type="journal article" date="2019" name="Int. J. Syst. Evol. Microbiol.">
        <title>The Global Catalogue of Microorganisms (GCM) 10K type strain sequencing project: providing services to taxonomists for standard genome sequencing and annotation.</title>
        <authorList>
            <consortium name="The Broad Institute Genomics Platform"/>
            <consortium name="The Broad Institute Genome Sequencing Center for Infectious Disease"/>
            <person name="Wu L."/>
            <person name="Ma J."/>
        </authorList>
    </citation>
    <scope>NUCLEOTIDE SEQUENCE [LARGE SCALE GENOMIC DNA]</scope>
    <source>
        <strain evidence="3">JCM 17705</strain>
    </source>
</reference>
<dbReference type="Gene3D" id="3.30.420.10">
    <property type="entry name" value="Ribonuclease H-like superfamily/Ribonuclease H"/>
    <property type="match status" value="1"/>
</dbReference>
<comment type="caution">
    <text evidence="2">The sequence shown here is derived from an EMBL/GenBank/DDBJ whole genome shotgun (WGS) entry which is preliminary data.</text>
</comment>
<dbReference type="EMBL" id="BAABFT010000011">
    <property type="protein sequence ID" value="GAA4331700.1"/>
    <property type="molecule type" value="Genomic_DNA"/>
</dbReference>
<sequence length="437" mass="50062">MRSVLPGLIAGLSVGKASVPKVFDLYREACPDGYGYETFRKRFGVWHKASNICLFAHKKVMVITDEDKIVFDHWLAGNNLRLWRHATIITDSFSGMHLKKIAEKVQFSNQTVLAYIARYQEGGLVNLKRKYNGANDHWVKSREEKKQNLMKLIHQSPRLHGINRASWTLADLSAVYYDLYGVNVATSTISLYFRQEGVGFRKAKVILTSPDPNFQEKLDHIKSVLSKLKPDEKFFSIDEYGPFSIKMKPGWSYTKMDHPKTVKQFQKSKGWSICTAALELSTNQVTHFYSRKKDTDEMIKLIDLLVTRYASAQKLYLSWDAASWHSSAKLKAHVQLLNKTRGPQLELAPLPSTAQFLNVIESVFSGLARAVMHNSDYQSVEECQAAITSYFDERNAHFRKHPKRAGKTIWGKETVKPIFNEASNCKDFQNTLRRKVK</sequence>
<gene>
    <name evidence="2" type="ORF">GCM10023149_37670</name>
</gene>
<evidence type="ECO:0000313" key="3">
    <source>
        <dbReference type="Proteomes" id="UP001500582"/>
    </source>
</evidence>